<reference evidence="3 4" key="1">
    <citation type="journal article" date="2016" name="Mol. Biol. Evol.">
        <title>Comparative Genomics of Early-Diverging Mushroom-Forming Fungi Provides Insights into the Origins of Lignocellulose Decay Capabilities.</title>
        <authorList>
            <person name="Nagy L.G."/>
            <person name="Riley R."/>
            <person name="Tritt A."/>
            <person name="Adam C."/>
            <person name="Daum C."/>
            <person name="Floudas D."/>
            <person name="Sun H."/>
            <person name="Yadav J.S."/>
            <person name="Pangilinan J."/>
            <person name="Larsson K.H."/>
            <person name="Matsuura K."/>
            <person name="Barry K."/>
            <person name="Labutti K."/>
            <person name="Kuo R."/>
            <person name="Ohm R.A."/>
            <person name="Bhattacharya S.S."/>
            <person name="Shirouzu T."/>
            <person name="Yoshinaga Y."/>
            <person name="Martin F.M."/>
            <person name="Grigoriev I.V."/>
            <person name="Hibbett D.S."/>
        </authorList>
    </citation>
    <scope>NUCLEOTIDE SEQUENCE [LARGE SCALE GENOMIC DNA]</scope>
    <source>
        <strain evidence="3 4">L-15889</strain>
    </source>
</reference>
<dbReference type="PANTHER" id="PTHR35204">
    <property type="entry name" value="YALI0A21131P"/>
    <property type="match status" value="1"/>
</dbReference>
<dbReference type="STRING" id="1314783.A0A165TVG7"/>
<name>A0A165TVG7_9APHY</name>
<evidence type="ECO:0000256" key="1">
    <source>
        <dbReference type="SAM" id="MobiDB-lite"/>
    </source>
</evidence>
<keyword evidence="2" id="KW-0732">Signal</keyword>
<accession>A0A165TVG7</accession>
<organism evidence="3 4">
    <name type="scientific">Daedalea quercina L-15889</name>
    <dbReference type="NCBI Taxonomy" id="1314783"/>
    <lineage>
        <taxon>Eukaryota</taxon>
        <taxon>Fungi</taxon>
        <taxon>Dikarya</taxon>
        <taxon>Basidiomycota</taxon>
        <taxon>Agaricomycotina</taxon>
        <taxon>Agaricomycetes</taxon>
        <taxon>Polyporales</taxon>
        <taxon>Fomitopsis</taxon>
    </lineage>
</organism>
<dbReference type="Proteomes" id="UP000076727">
    <property type="component" value="Unassembled WGS sequence"/>
</dbReference>
<evidence type="ECO:0000313" key="3">
    <source>
        <dbReference type="EMBL" id="KZT74014.1"/>
    </source>
</evidence>
<evidence type="ECO:0000313" key="4">
    <source>
        <dbReference type="Proteomes" id="UP000076727"/>
    </source>
</evidence>
<dbReference type="PANTHER" id="PTHR35204:SF1">
    <property type="entry name" value="ENTEROTOXIN"/>
    <property type="match status" value="1"/>
</dbReference>
<sequence>MFLPPITVTLLLGVALAAQQPFLEPYQALDDTELPDNSSAPYIFNSLSGLLQQWPNTYHPNGHTIVSGTIEPFTLLYHARRDPDIPDAEEWFAFDPEMSYGIMGGRGLTFMLTYQTVRPARVIYFDGMSAALSDSGWLDTQEIILSGKSKGGNGPMEGGGVFGEDRRLKELCKWARKFDVEGIVRMNAGFELMWCNFQSPSLQPISYLNVTAPGTPYWNSSDSPRWPGGPGRGPGRDPGRRMENNLAPAEPPNKDPPRRGPGRGGPFSGLPSPFASTSFPEWLRAATVRNLSPQPHITLDYASLVTFYNPRYQSLVRARTTQKSMREHRAWPNISDEDAAAVVQEVEEVLSRPAGEGSGMNWNLLARDIVGEWAGRTAQFREFLGNASKDGNLNATEATLAVRRLAYSPLNPFMDTTTTSNSTAWTSFFDARPTFIGLPDIPMLSANTSALERCKYAATSAMHNPRVPLTAQERLLRTGVETVLGRVCSDYGSIFVESMDADEHAPVEVTKALVANWESRIVALMEWLDWTEWLRCDEVCASDSICSMPLWPVTMWMGIGGGMPRRPGDRRAGDDPEAWQPRCMPLRNQQSGWPPRRNTDLELLLAARHVL</sequence>
<dbReference type="EMBL" id="KV429034">
    <property type="protein sequence ID" value="KZT74014.1"/>
    <property type="molecule type" value="Genomic_DNA"/>
</dbReference>
<feature type="signal peptide" evidence="2">
    <location>
        <begin position="1"/>
        <end position="17"/>
    </location>
</feature>
<keyword evidence="4" id="KW-1185">Reference proteome</keyword>
<protein>
    <submittedName>
        <fullName evidence="3">Uncharacterized protein</fullName>
    </submittedName>
</protein>
<dbReference type="AlphaFoldDB" id="A0A165TVG7"/>
<gene>
    <name evidence="3" type="ORF">DAEQUDRAFT_734889</name>
</gene>
<proteinExistence type="predicted"/>
<feature type="region of interest" description="Disordered" evidence="1">
    <location>
        <begin position="218"/>
        <end position="271"/>
    </location>
</feature>
<dbReference type="InterPro" id="IPR038921">
    <property type="entry name" value="YOR389W-like"/>
</dbReference>
<dbReference type="OrthoDB" id="10261782at2759"/>
<feature type="compositionally biased region" description="Basic and acidic residues" evidence="1">
    <location>
        <begin position="234"/>
        <end position="243"/>
    </location>
</feature>
<feature type="chain" id="PRO_5007867282" evidence="2">
    <location>
        <begin position="18"/>
        <end position="611"/>
    </location>
</feature>
<evidence type="ECO:0000256" key="2">
    <source>
        <dbReference type="SAM" id="SignalP"/>
    </source>
</evidence>